<keyword evidence="12" id="KW-1185">Reference proteome</keyword>
<keyword evidence="3" id="KW-0963">Cytoplasm</keyword>
<evidence type="ECO:0000256" key="6">
    <source>
        <dbReference type="ARBA" id="ARBA00023157"/>
    </source>
</evidence>
<dbReference type="GO" id="GO:0019899">
    <property type="term" value="F:enzyme binding"/>
    <property type="evidence" value="ECO:0007669"/>
    <property type="project" value="UniProtKB-ARBA"/>
</dbReference>
<feature type="domain" description="Ig-like" evidence="10">
    <location>
        <begin position="1076"/>
        <end position="1159"/>
    </location>
</feature>
<dbReference type="PROSITE" id="PS50835">
    <property type="entry name" value="IG_LIKE"/>
    <property type="match status" value="10"/>
</dbReference>
<feature type="domain" description="Ig-like" evidence="10">
    <location>
        <begin position="94"/>
        <end position="159"/>
    </location>
</feature>
<dbReference type="GO" id="GO:0008046">
    <property type="term" value="F:axon guidance receptor activity"/>
    <property type="evidence" value="ECO:0007669"/>
    <property type="project" value="TreeGrafter"/>
</dbReference>
<dbReference type="GO" id="GO:0045989">
    <property type="term" value="P:positive regulation of striated muscle contraction"/>
    <property type="evidence" value="ECO:0007669"/>
    <property type="project" value="UniProtKB-ARBA"/>
</dbReference>
<feature type="domain" description="Ig-like" evidence="10">
    <location>
        <begin position="1366"/>
        <end position="1454"/>
    </location>
</feature>
<evidence type="ECO:0000256" key="8">
    <source>
        <dbReference type="ARBA" id="ARBA00023319"/>
    </source>
</evidence>
<accession>A0A4V6A6T4</accession>
<dbReference type="SMART" id="SM00409">
    <property type="entry name" value="IG"/>
    <property type="match status" value="12"/>
</dbReference>
<dbReference type="GO" id="GO:0040017">
    <property type="term" value="P:positive regulation of locomotion"/>
    <property type="evidence" value="ECO:0007669"/>
    <property type="project" value="UniProtKB-ARBA"/>
</dbReference>
<dbReference type="Proteomes" id="UP000298663">
    <property type="component" value="Unassembled WGS sequence"/>
</dbReference>
<proteinExistence type="predicted"/>
<dbReference type="FunFam" id="2.60.40.10:FF:000032">
    <property type="entry name" value="palladin isoform X1"/>
    <property type="match status" value="1"/>
</dbReference>
<dbReference type="SUPFAM" id="SSF48726">
    <property type="entry name" value="Immunoglobulin"/>
    <property type="match status" value="12"/>
</dbReference>
<feature type="domain" description="Ig-like" evidence="10">
    <location>
        <begin position="517"/>
        <end position="658"/>
    </location>
</feature>
<dbReference type="SMART" id="SM00408">
    <property type="entry name" value="IGc2"/>
    <property type="match status" value="9"/>
</dbReference>
<feature type="compositionally biased region" description="Basic and acidic residues" evidence="9">
    <location>
        <begin position="761"/>
        <end position="773"/>
    </location>
</feature>
<dbReference type="InterPro" id="IPR003599">
    <property type="entry name" value="Ig_sub"/>
</dbReference>
<dbReference type="PANTHER" id="PTHR45080:SF8">
    <property type="entry name" value="IG-LIKE DOMAIN-CONTAINING PROTEIN"/>
    <property type="match status" value="1"/>
</dbReference>
<dbReference type="GO" id="GO:0045214">
    <property type="term" value="P:sarcomere organization"/>
    <property type="evidence" value="ECO:0007669"/>
    <property type="project" value="UniProtKB-ARBA"/>
</dbReference>
<name>A0A4V6A6T4_STECR</name>
<dbReference type="GO" id="GO:0050808">
    <property type="term" value="P:synapse organization"/>
    <property type="evidence" value="ECO:0007669"/>
    <property type="project" value="TreeGrafter"/>
</dbReference>
<keyword evidence="6" id="KW-1015">Disulfide bond</keyword>
<dbReference type="GO" id="GO:0060298">
    <property type="term" value="P:positive regulation of sarcomere organization"/>
    <property type="evidence" value="ECO:0007669"/>
    <property type="project" value="UniProtKB-ARBA"/>
</dbReference>
<dbReference type="InterPro" id="IPR007110">
    <property type="entry name" value="Ig-like_dom"/>
</dbReference>
<dbReference type="Pfam" id="PF07679">
    <property type="entry name" value="I-set"/>
    <property type="match status" value="12"/>
</dbReference>
<protein>
    <recommendedName>
        <fullName evidence="10">Ig-like domain-containing protein</fullName>
    </recommendedName>
</protein>
<feature type="compositionally biased region" description="Low complexity" evidence="9">
    <location>
        <begin position="44"/>
        <end position="58"/>
    </location>
</feature>
<dbReference type="FunFam" id="2.60.40.10:FF:000425">
    <property type="entry name" value="Myosin light chain kinase"/>
    <property type="match status" value="1"/>
</dbReference>
<feature type="domain" description="Ig-like" evidence="10">
    <location>
        <begin position="274"/>
        <end position="362"/>
    </location>
</feature>
<keyword evidence="8" id="KW-0393">Immunoglobulin domain</keyword>
<dbReference type="EMBL" id="AZBU02000002">
    <property type="protein sequence ID" value="TKR95915.1"/>
    <property type="molecule type" value="Genomic_DNA"/>
</dbReference>
<reference evidence="11 12" key="1">
    <citation type="journal article" date="2015" name="Genome Biol.">
        <title>Comparative genomics of Steinernema reveals deeply conserved gene regulatory networks.</title>
        <authorList>
            <person name="Dillman A.R."/>
            <person name="Macchietto M."/>
            <person name="Porter C.F."/>
            <person name="Rogers A."/>
            <person name="Williams B."/>
            <person name="Antoshechkin I."/>
            <person name="Lee M.M."/>
            <person name="Goodwin Z."/>
            <person name="Lu X."/>
            <person name="Lewis E.E."/>
            <person name="Goodrich-Blair H."/>
            <person name="Stock S.P."/>
            <person name="Adams B.J."/>
            <person name="Sternberg P.W."/>
            <person name="Mortazavi A."/>
        </authorList>
    </citation>
    <scope>NUCLEOTIDE SEQUENCE [LARGE SCALE GENOMIC DNA]</scope>
    <source>
        <strain evidence="11 12">ALL</strain>
    </source>
</reference>
<evidence type="ECO:0000256" key="3">
    <source>
        <dbReference type="ARBA" id="ARBA00022490"/>
    </source>
</evidence>
<dbReference type="FunFam" id="2.60.40.10:FF:000107">
    <property type="entry name" value="Myosin, light chain kinase a"/>
    <property type="match status" value="2"/>
</dbReference>
<feature type="domain" description="Ig-like" evidence="10">
    <location>
        <begin position="981"/>
        <end position="1068"/>
    </location>
</feature>
<dbReference type="GO" id="GO:0043025">
    <property type="term" value="C:neuronal cell body"/>
    <property type="evidence" value="ECO:0007669"/>
    <property type="project" value="TreeGrafter"/>
</dbReference>
<evidence type="ECO:0000256" key="7">
    <source>
        <dbReference type="ARBA" id="ARBA00023179"/>
    </source>
</evidence>
<dbReference type="GO" id="GO:0031672">
    <property type="term" value="C:A band"/>
    <property type="evidence" value="ECO:0007669"/>
    <property type="project" value="UniProtKB-ARBA"/>
</dbReference>
<comment type="caution">
    <text evidence="11">The sequence shown here is derived from an EMBL/GenBank/DDBJ whole genome shotgun (WGS) entry which is preliminary data.</text>
</comment>
<dbReference type="GO" id="GO:0007156">
    <property type="term" value="P:homophilic cell adhesion via plasma membrane adhesion molecules"/>
    <property type="evidence" value="ECO:0007669"/>
    <property type="project" value="TreeGrafter"/>
</dbReference>
<dbReference type="InterPro" id="IPR036179">
    <property type="entry name" value="Ig-like_dom_sf"/>
</dbReference>
<dbReference type="InterPro" id="IPR050958">
    <property type="entry name" value="Cell_Adh-Cytoskel_Orgn"/>
</dbReference>
<dbReference type="FunFam" id="2.60.40.10:FF:001436">
    <property type="entry name" value="Muscle M-line assembly protein unc-89"/>
    <property type="match status" value="1"/>
</dbReference>
<comment type="subcellular location">
    <subcellularLocation>
        <location evidence="1">Cytoplasm</location>
    </subcellularLocation>
</comment>
<gene>
    <name evidence="11" type="ORF">L596_010016</name>
</gene>
<dbReference type="GO" id="GO:0005886">
    <property type="term" value="C:plasma membrane"/>
    <property type="evidence" value="ECO:0007669"/>
    <property type="project" value="TreeGrafter"/>
</dbReference>
<dbReference type="FunFam" id="2.60.40.10:FF:001409">
    <property type="entry name" value="Muscle M-line assembly protein unc-89"/>
    <property type="match status" value="1"/>
</dbReference>
<evidence type="ECO:0000256" key="2">
    <source>
        <dbReference type="ARBA" id="ARBA00022443"/>
    </source>
</evidence>
<sequence length="1466" mass="161875">MVLRCMFIIELLETEEGGLELVDPSWCPEEGPPRKKIKSPPVISPTGSSTSLYSGGSSSIDWTTTGTTLEMQGTRVTRTQYGFRTLQESSAKMCLKVTGYPLPDITWYKDDQLLSEDERHTFYADEDGFFAMTIDPVQVEDTGRYTCMATNEYGQASTSAFFRVLKVEKEAAPPKFMSNLKDQEVKEGETVNFECEVEGWPEPELLWLVDDQPLRPSHDFRLEYDGQSAKLEIRDAQPEDTGTYAVKITNEYGEVKSNAQLTVQPDPDKNHIAPEFQAVIEDVECDEGDEVRFKAVLTGDPDPQVTWYVNGVPLSESDKVKFISEDGICILTIKDVTRHFDGIVTCQGLNRLGTTSCEGRLKVRVPPQAPEFNRPLEDKMITEKSTVVFECDVSGFPDPVVEFFLNGKKLSTGEEDVEITVTDGFYRIEIKNCMIATHDGEILARASNEHGQAESRARLTVEPEDEESRSAPTFIKDIEDQTVKSGEVATFETSVRGCPTPEVTWYLNGHQLNRDSPGVEIAVTNCDHKVTIDSATYAGTILCRAENTVGRYETKARLIVLSTEPKKKAPAFKQPLVNVSEIEESTAVFEVTVDAEPKATLKWTLNGEEIKESSRFQFREFDGSSKLEIHEIKLEESGTLRCTATNSEGEAISECQFTVTRKSCGPKFKEGPKTITIEQGSEAIFEAWADAMPPATYQWSIDGKKVWNSTKGTRVETIENRTKLIIDTTVHRESLTVSVIAENPHGMDESGARLIVEEKKVEDKKATQEETTTRTETTTSHVAEEGKTTVYQESITEHHEEHYVRSEPQIITTTTVSEEHVTTSSTTHGEISVEPIVVGGDVSLHETTKTEERVTVSGQPVLKIGLKDISVMQGEEAKFTTVIESVTEKVEWFLDDKKLEPTQTGVTMTQEASEYNLALDSKIHQSGTVSAKSGDTVTTAQFDVKEAKVEEVAQKAPETPVEKIAEQKEVPTEKAPEIHIPEFSERLTDIKVVEGEHFELRVTASDKPSFKWTLNGQPMHDGVEGVHIVDDGNKSTLSVDEAAQKHSGKVSVTAENEAGKAESSANITIELKATKPEIVSGPTDKTAQVGDRVEFVAKVRAQPETTVTWNVNGRTVDSTIHSGEDYKLIIESVEEFNSGTVTVTATNSAGSVDHKSQLKVEKPEVRPEFTKGSQEQEVNEGEPMKFEVTLNQAPSPDTKISWYINNTKLMPSDDVKIVDNGDGTIRVEIAKAKPEMTGVLKCKAENSKGSDETTAKVTVKPARAKPSFAKSPQDHTDVTTEEESVKFSAIVVGNPTPEVTWYLNNEKIVSSETIRVKYEETSGKTSIRIFGPNVEQSGTVKVVASNDVGSVEATANLKITKKTELPRFVTVMNDKQLNEGEIATFKATIAAFPEPEVVWSLNGEPLKPSENVIITNVGDQHNLELKNIVPEQTGEISCTATNAAGFKKQNASLVSEVQFKTAHELT</sequence>
<feature type="region of interest" description="Disordered" evidence="9">
    <location>
        <begin position="761"/>
        <end position="781"/>
    </location>
</feature>
<keyword evidence="7" id="KW-0514">Muscle protein</keyword>
<dbReference type="PANTHER" id="PTHR45080">
    <property type="entry name" value="CONTACTIN 5"/>
    <property type="match status" value="1"/>
</dbReference>
<dbReference type="InterPro" id="IPR003598">
    <property type="entry name" value="Ig_sub2"/>
</dbReference>
<evidence type="ECO:0000313" key="11">
    <source>
        <dbReference type="EMBL" id="TKR95915.1"/>
    </source>
</evidence>
<dbReference type="Gene3D" id="2.60.40.10">
    <property type="entry name" value="Immunoglobulins"/>
    <property type="match status" value="13"/>
</dbReference>
<dbReference type="GO" id="GO:0030424">
    <property type="term" value="C:axon"/>
    <property type="evidence" value="ECO:0007669"/>
    <property type="project" value="TreeGrafter"/>
</dbReference>
<dbReference type="FunFam" id="2.60.40.10:FF:000344">
    <property type="entry name" value="Muscle M-line assembly protein unc-89"/>
    <property type="match status" value="3"/>
</dbReference>
<evidence type="ECO:0000313" key="12">
    <source>
        <dbReference type="Proteomes" id="UP000298663"/>
    </source>
</evidence>
<feature type="domain" description="Ig-like" evidence="10">
    <location>
        <begin position="370"/>
        <end position="460"/>
    </location>
</feature>
<feature type="region of interest" description="Disordered" evidence="9">
    <location>
        <begin position="1252"/>
        <end position="1281"/>
    </location>
</feature>
<evidence type="ECO:0000256" key="5">
    <source>
        <dbReference type="ARBA" id="ARBA00022737"/>
    </source>
</evidence>
<keyword evidence="5" id="KW-0677">Repeat</keyword>
<dbReference type="InterPro" id="IPR013098">
    <property type="entry name" value="Ig_I-set"/>
</dbReference>
<feature type="domain" description="Ig-like" evidence="10">
    <location>
        <begin position="174"/>
        <end position="262"/>
    </location>
</feature>
<feature type="domain" description="Ig-like" evidence="10">
    <location>
        <begin position="1167"/>
        <end position="1258"/>
    </location>
</feature>
<keyword evidence="4" id="KW-0732">Signal</keyword>
<reference evidence="11 12" key="2">
    <citation type="journal article" date="2019" name="G3 (Bethesda)">
        <title>Hybrid Assembly of the Genome of the Entomopathogenic Nematode Steinernema carpocapsae Identifies the X-Chromosome.</title>
        <authorList>
            <person name="Serra L."/>
            <person name="Macchietto M."/>
            <person name="Macias-Munoz A."/>
            <person name="McGill C.J."/>
            <person name="Rodriguez I.M."/>
            <person name="Rodriguez B."/>
            <person name="Murad R."/>
            <person name="Mortazavi A."/>
        </authorList>
    </citation>
    <scope>NUCLEOTIDE SEQUENCE [LARGE SCALE GENOMIC DNA]</scope>
    <source>
        <strain evidence="11 12">ALL</strain>
    </source>
</reference>
<dbReference type="InterPro" id="IPR013783">
    <property type="entry name" value="Ig-like_fold"/>
</dbReference>
<evidence type="ECO:0000256" key="9">
    <source>
        <dbReference type="SAM" id="MobiDB-lite"/>
    </source>
</evidence>
<dbReference type="OrthoDB" id="5969272at2759"/>
<keyword evidence="2" id="KW-0728">SH3 domain</keyword>
<evidence type="ECO:0000259" key="10">
    <source>
        <dbReference type="PROSITE" id="PS50835"/>
    </source>
</evidence>
<evidence type="ECO:0000256" key="4">
    <source>
        <dbReference type="ARBA" id="ARBA00022729"/>
    </source>
</evidence>
<evidence type="ECO:0000256" key="1">
    <source>
        <dbReference type="ARBA" id="ARBA00004496"/>
    </source>
</evidence>
<feature type="region of interest" description="Disordered" evidence="9">
    <location>
        <begin position="23"/>
        <end position="58"/>
    </location>
</feature>
<organism evidence="11 12">
    <name type="scientific">Steinernema carpocapsae</name>
    <name type="common">Entomopathogenic nematode</name>
    <dbReference type="NCBI Taxonomy" id="34508"/>
    <lineage>
        <taxon>Eukaryota</taxon>
        <taxon>Metazoa</taxon>
        <taxon>Ecdysozoa</taxon>
        <taxon>Nematoda</taxon>
        <taxon>Chromadorea</taxon>
        <taxon>Rhabditida</taxon>
        <taxon>Tylenchina</taxon>
        <taxon>Panagrolaimomorpha</taxon>
        <taxon>Strongyloidoidea</taxon>
        <taxon>Steinernematidae</taxon>
        <taxon>Steinernema</taxon>
    </lineage>
</organism>
<feature type="domain" description="Ig-like" evidence="10">
    <location>
        <begin position="1266"/>
        <end position="1360"/>
    </location>
</feature>